<dbReference type="EMBL" id="JADNRY010000391">
    <property type="protein sequence ID" value="KAF9058364.1"/>
    <property type="molecule type" value="Genomic_DNA"/>
</dbReference>
<dbReference type="Proteomes" id="UP000772434">
    <property type="component" value="Unassembled WGS sequence"/>
</dbReference>
<dbReference type="GO" id="GO:0003677">
    <property type="term" value="F:DNA binding"/>
    <property type="evidence" value="ECO:0007669"/>
    <property type="project" value="InterPro"/>
</dbReference>
<organism evidence="3 5">
    <name type="scientific">Rhodocollybia butyracea</name>
    <dbReference type="NCBI Taxonomy" id="206335"/>
    <lineage>
        <taxon>Eukaryota</taxon>
        <taxon>Fungi</taxon>
        <taxon>Dikarya</taxon>
        <taxon>Basidiomycota</taxon>
        <taxon>Agaricomycotina</taxon>
        <taxon>Agaricomycetes</taxon>
        <taxon>Agaricomycetidae</taxon>
        <taxon>Agaricales</taxon>
        <taxon>Marasmiineae</taxon>
        <taxon>Omphalotaceae</taxon>
        <taxon>Rhodocollybia</taxon>
    </lineage>
</organism>
<dbReference type="EMBL" id="JADNRY010000219">
    <property type="protein sequence ID" value="KAF9060987.1"/>
    <property type="molecule type" value="Genomic_DNA"/>
</dbReference>
<dbReference type="InterPro" id="IPR004343">
    <property type="entry name" value="Plus-3_dom"/>
</dbReference>
<evidence type="ECO:0000256" key="1">
    <source>
        <dbReference type="SAM" id="MobiDB-lite"/>
    </source>
</evidence>
<dbReference type="OrthoDB" id="166375at2759"/>
<feature type="compositionally biased region" description="Polar residues" evidence="1">
    <location>
        <begin position="103"/>
        <end position="116"/>
    </location>
</feature>
<proteinExistence type="predicted"/>
<protein>
    <recommendedName>
        <fullName evidence="2">Plus3 domain-containing protein</fullName>
    </recommendedName>
</protein>
<feature type="domain" description="Plus3" evidence="2">
    <location>
        <begin position="184"/>
        <end position="312"/>
    </location>
</feature>
<name>A0A9P5P402_9AGAR</name>
<evidence type="ECO:0000259" key="2">
    <source>
        <dbReference type="PROSITE" id="PS51360"/>
    </source>
</evidence>
<evidence type="ECO:0000313" key="5">
    <source>
        <dbReference type="Proteomes" id="UP000772434"/>
    </source>
</evidence>
<reference evidence="3" key="1">
    <citation type="submission" date="2020-11" db="EMBL/GenBank/DDBJ databases">
        <authorList>
            <consortium name="DOE Joint Genome Institute"/>
            <person name="Ahrendt S."/>
            <person name="Riley R."/>
            <person name="Andreopoulos W."/>
            <person name="Labutti K."/>
            <person name="Pangilinan J."/>
            <person name="Ruiz-Duenas F.J."/>
            <person name="Barrasa J.M."/>
            <person name="Sanchez-Garcia M."/>
            <person name="Camarero S."/>
            <person name="Miyauchi S."/>
            <person name="Serrano A."/>
            <person name="Linde D."/>
            <person name="Babiker R."/>
            <person name="Drula E."/>
            <person name="Ayuso-Fernandez I."/>
            <person name="Pacheco R."/>
            <person name="Padilla G."/>
            <person name="Ferreira P."/>
            <person name="Barriuso J."/>
            <person name="Kellner H."/>
            <person name="Castanera R."/>
            <person name="Alfaro M."/>
            <person name="Ramirez L."/>
            <person name="Pisabarro A.G."/>
            <person name="Kuo A."/>
            <person name="Tritt A."/>
            <person name="Lipzen A."/>
            <person name="He G."/>
            <person name="Yan M."/>
            <person name="Ng V."/>
            <person name="Cullen D."/>
            <person name="Martin F."/>
            <person name="Rosso M.-N."/>
            <person name="Henrissat B."/>
            <person name="Hibbett D."/>
            <person name="Martinez A.T."/>
            <person name="Grigoriev I.V."/>
        </authorList>
    </citation>
    <scope>NUCLEOTIDE SEQUENCE</scope>
    <source>
        <strain evidence="3">AH 40177</strain>
    </source>
</reference>
<feature type="compositionally biased region" description="Polar residues" evidence="1">
    <location>
        <begin position="145"/>
        <end position="156"/>
    </location>
</feature>
<evidence type="ECO:0000313" key="3">
    <source>
        <dbReference type="EMBL" id="KAF9058364.1"/>
    </source>
</evidence>
<keyword evidence="5" id="KW-1185">Reference proteome</keyword>
<dbReference type="InterPro" id="IPR036128">
    <property type="entry name" value="Plus3-like_sf"/>
</dbReference>
<dbReference type="SUPFAM" id="SSF159042">
    <property type="entry name" value="Plus3-like"/>
    <property type="match status" value="1"/>
</dbReference>
<sequence length="432" mass="49028">MDSLDDELLALVEGPRKRKRILNETEKPGWKSNESLQSFRNHDLYPVDGLYSNEEDKQTLWRMTELQREMILAERAEEIQKVIDARALSSMVAHRQSVGSVLSANRISTPEPSQDNDPAPIPESPGNAYPTPTESPPTPEAFQEPISSLSAPTPRSTLHEHTLHSNHSPAPLFARSPTPEVYPDASLSDLERCRLSRRLVLRFFKMTWFGKYIQGMWVRCQTSPGRYEISQVNALSKGTVQPYKIDGVICNCTVKLVCGSVIRHIALDLISNGAFTEEEFTIYKEFTSRDDVPFPTTHDVEIKTKVMAHLASELNRIKHPATKTFWRFEDWQKRVHSTKLAQLERAQLEIQHAEVLRLDELLTEFESKYGIDKYTSLSGKIRNANIRVFQRMQSSKSLENPSATPPCLDAARGVQMDTSLEPFSITTAFVDD</sequence>
<feature type="region of interest" description="Disordered" evidence="1">
    <location>
        <begin position="103"/>
        <end position="176"/>
    </location>
</feature>
<dbReference type="PROSITE" id="PS51360">
    <property type="entry name" value="PLUS3"/>
    <property type="match status" value="1"/>
</dbReference>
<dbReference type="SMART" id="SM00719">
    <property type="entry name" value="Plus3"/>
    <property type="match status" value="1"/>
</dbReference>
<comment type="caution">
    <text evidence="3">The sequence shown here is derived from an EMBL/GenBank/DDBJ whole genome shotgun (WGS) entry which is preliminary data.</text>
</comment>
<accession>A0A9P5P402</accession>
<evidence type="ECO:0000313" key="4">
    <source>
        <dbReference type="EMBL" id="KAF9060987.1"/>
    </source>
</evidence>
<dbReference type="Gene3D" id="3.90.70.200">
    <property type="entry name" value="Plus-3 domain"/>
    <property type="match status" value="1"/>
</dbReference>
<dbReference type="AlphaFoldDB" id="A0A9P5P402"/>
<dbReference type="Pfam" id="PF03126">
    <property type="entry name" value="Plus-3"/>
    <property type="match status" value="1"/>
</dbReference>
<gene>
    <name evidence="4" type="ORF">BDP27DRAFT_1370063</name>
    <name evidence="3" type="ORF">BDP27DRAFT_1372736</name>
</gene>